<dbReference type="RefSeq" id="WP_014019760.1">
    <property type="nucleotide sequence ID" value="NC_015914.1"/>
</dbReference>
<reference evidence="4" key="1">
    <citation type="submission" date="2011-07" db="EMBL/GenBank/DDBJ databases">
        <title>The complete genome of Cyclobacterium marinum DSM 745.</title>
        <authorList>
            <person name="Lucas S."/>
            <person name="Han J."/>
            <person name="Lapidus A."/>
            <person name="Bruce D."/>
            <person name="Goodwin L."/>
            <person name="Pitluck S."/>
            <person name="Peters L."/>
            <person name="Kyrpides N."/>
            <person name="Mavromatis K."/>
            <person name="Ivanova N."/>
            <person name="Ovchinnikova G."/>
            <person name="Chertkov O."/>
            <person name="Detter J.C."/>
            <person name="Tapia R."/>
            <person name="Han C."/>
            <person name="Land M."/>
            <person name="Hauser L."/>
            <person name="Markowitz V."/>
            <person name="Cheng J.-F."/>
            <person name="Hugenholtz P."/>
            <person name="Woyke T."/>
            <person name="Wu D."/>
            <person name="Tindall B."/>
            <person name="Schuetze A."/>
            <person name="Brambilla E."/>
            <person name="Klenk H.-P."/>
            <person name="Eisen J.A."/>
        </authorList>
    </citation>
    <scope>NUCLEOTIDE SEQUENCE [LARGE SCALE GENOMIC DNA]</scope>
    <source>
        <strain evidence="4">ATCC 25205 / DSM 745 / LMG 13164 / NCIMB 1802</strain>
    </source>
</reference>
<keyword evidence="4" id="KW-1185">Reference proteome</keyword>
<dbReference type="STRING" id="880070.Cycma_1711"/>
<dbReference type="OrthoDB" id="978077at2"/>
<feature type="chain" id="PRO_5003400805" description="DUF4890 domain-containing protein" evidence="2">
    <location>
        <begin position="19"/>
        <end position="123"/>
    </location>
</feature>
<sequence length="123" mass="14674">MKKLIMICALVGATFAQAQAQRQDNRERDPEKMAERMSQRMGEKLDLTTEQEEQLKNLFIEEANKRKEIEEARKEEMKTAKEDHKEKLEAILSPEQLEKWEAEKKEAGDKMRERRKRRRGIDE</sequence>
<evidence type="ECO:0008006" key="5">
    <source>
        <dbReference type="Google" id="ProtNLM"/>
    </source>
</evidence>
<feature type="region of interest" description="Disordered" evidence="1">
    <location>
        <begin position="73"/>
        <end position="123"/>
    </location>
</feature>
<organism evidence="3 4">
    <name type="scientific">Cyclobacterium marinum (strain ATCC 25205 / DSM 745 / LMG 13164 / NCIMB 1802)</name>
    <name type="common">Flectobacillus marinus</name>
    <dbReference type="NCBI Taxonomy" id="880070"/>
    <lineage>
        <taxon>Bacteria</taxon>
        <taxon>Pseudomonadati</taxon>
        <taxon>Bacteroidota</taxon>
        <taxon>Cytophagia</taxon>
        <taxon>Cytophagales</taxon>
        <taxon>Cyclobacteriaceae</taxon>
        <taxon>Cyclobacterium</taxon>
    </lineage>
</organism>
<feature type="compositionally biased region" description="Basic residues" evidence="1">
    <location>
        <begin position="113"/>
        <end position="123"/>
    </location>
</feature>
<proteinExistence type="predicted"/>
<dbReference type="KEGG" id="cmr:Cycma_1711"/>
<evidence type="ECO:0000313" key="4">
    <source>
        <dbReference type="Proteomes" id="UP000001635"/>
    </source>
</evidence>
<dbReference type="Proteomes" id="UP000001635">
    <property type="component" value="Chromosome"/>
</dbReference>
<evidence type="ECO:0000313" key="3">
    <source>
        <dbReference type="EMBL" id="AEL25465.1"/>
    </source>
</evidence>
<gene>
    <name evidence="3" type="ordered locus">Cycma_1711</name>
</gene>
<feature type="compositionally biased region" description="Basic and acidic residues" evidence="1">
    <location>
        <begin position="73"/>
        <end position="89"/>
    </location>
</feature>
<evidence type="ECO:0000256" key="2">
    <source>
        <dbReference type="SAM" id="SignalP"/>
    </source>
</evidence>
<feature type="signal peptide" evidence="2">
    <location>
        <begin position="1"/>
        <end position="18"/>
    </location>
</feature>
<feature type="compositionally biased region" description="Basic and acidic residues" evidence="1">
    <location>
        <begin position="96"/>
        <end position="112"/>
    </location>
</feature>
<feature type="region of interest" description="Disordered" evidence="1">
    <location>
        <begin position="17"/>
        <end position="51"/>
    </location>
</feature>
<dbReference type="EMBL" id="CP002955">
    <property type="protein sequence ID" value="AEL25465.1"/>
    <property type="molecule type" value="Genomic_DNA"/>
</dbReference>
<dbReference type="HOGENOM" id="CLU_2011463_0_0_10"/>
<protein>
    <recommendedName>
        <fullName evidence="5">DUF4890 domain-containing protein</fullName>
    </recommendedName>
</protein>
<feature type="compositionally biased region" description="Basic and acidic residues" evidence="1">
    <location>
        <begin position="23"/>
        <end position="47"/>
    </location>
</feature>
<keyword evidence="2" id="KW-0732">Signal</keyword>
<accession>G0IUS3</accession>
<evidence type="ECO:0000256" key="1">
    <source>
        <dbReference type="SAM" id="MobiDB-lite"/>
    </source>
</evidence>
<dbReference type="AlphaFoldDB" id="G0IUS3"/>
<name>G0IUS3_CYCMS</name>